<dbReference type="EMBL" id="HBDX01001307">
    <property type="protein sequence ID" value="CAD8220424.1"/>
    <property type="molecule type" value="Transcribed_RNA"/>
</dbReference>
<gene>
    <name evidence="2" type="ORF">OLUC0939_LOCUS1143</name>
</gene>
<dbReference type="AlphaFoldDB" id="A0A7R9SZX9"/>
<accession>A0A7R9SZX9</accession>
<sequence>MFAATSQTTILRATAKPTNARRSRRVATAAAADKQESRRAALVAFTAAASMAAKSALAITIPSQASSGGLGRESGIAFSSTQASSSGYTLEGTKKTGMSVKTKRGTLASVRAAAEAEVNAPKAAAAKPAKGKK</sequence>
<protein>
    <submittedName>
        <fullName evidence="2">Uncharacterized protein</fullName>
    </submittedName>
</protein>
<feature type="region of interest" description="Disordered" evidence="1">
    <location>
        <begin position="15"/>
        <end position="35"/>
    </location>
</feature>
<evidence type="ECO:0000256" key="1">
    <source>
        <dbReference type="SAM" id="MobiDB-lite"/>
    </source>
</evidence>
<name>A0A7R9SZX9_9CHLO</name>
<proteinExistence type="predicted"/>
<reference evidence="2" key="1">
    <citation type="submission" date="2021-01" db="EMBL/GenBank/DDBJ databases">
        <authorList>
            <person name="Corre E."/>
            <person name="Pelletier E."/>
            <person name="Niang G."/>
            <person name="Scheremetjew M."/>
            <person name="Finn R."/>
            <person name="Kale V."/>
            <person name="Holt S."/>
            <person name="Cochrane G."/>
            <person name="Meng A."/>
            <person name="Brown T."/>
            <person name="Cohen L."/>
        </authorList>
    </citation>
    <scope>NUCLEOTIDE SEQUENCE</scope>
    <source>
        <strain evidence="2">Clade-A-BCC118000</strain>
    </source>
</reference>
<organism evidence="2">
    <name type="scientific">Ostreococcus sp. 'lucimarinus'</name>
    <dbReference type="NCBI Taxonomy" id="242159"/>
    <lineage>
        <taxon>Eukaryota</taxon>
        <taxon>Viridiplantae</taxon>
        <taxon>Chlorophyta</taxon>
        <taxon>Mamiellophyceae</taxon>
        <taxon>Mamiellales</taxon>
        <taxon>Bathycoccaceae</taxon>
        <taxon>Ostreococcus</taxon>
    </lineage>
</organism>
<evidence type="ECO:0000313" key="2">
    <source>
        <dbReference type="EMBL" id="CAD8220424.1"/>
    </source>
</evidence>